<evidence type="ECO:0000256" key="1">
    <source>
        <dbReference type="SAM" id="Phobius"/>
    </source>
</evidence>
<reference evidence="2 3" key="1">
    <citation type="submission" date="2018-01" db="EMBL/GenBank/DDBJ databases">
        <title>Draft genome sequences of clinical isolates and type strains of oral Veillonella including Veillonella infantum sp., nov.</title>
        <authorList>
            <person name="Mashima I."/>
            <person name="Liao Y.-C."/>
            <person name="Sabharwal A."/>
            <person name="Haase E.M."/>
            <person name="Nakazawa F."/>
            <person name="Scannapieco F.A."/>
        </authorList>
    </citation>
    <scope>NUCLEOTIDE SEQUENCE [LARGE SCALE GENOMIC DNA]</scope>
    <source>
        <strain evidence="2 3">JCM 15641</strain>
    </source>
</reference>
<dbReference type="RefSeq" id="WP_054674325.1">
    <property type="nucleotide sequence ID" value="NZ_PPDB01000003.1"/>
</dbReference>
<keyword evidence="1" id="KW-0812">Transmembrane</keyword>
<dbReference type="EMBL" id="PPDB01000003">
    <property type="protein sequence ID" value="PQL20126.1"/>
    <property type="molecule type" value="Genomic_DNA"/>
</dbReference>
<evidence type="ECO:0000313" key="3">
    <source>
        <dbReference type="Proteomes" id="UP000237916"/>
    </source>
</evidence>
<accession>A0A2S7ZA05</accession>
<gene>
    <name evidence="2" type="ORF">VEHSUH05_03390</name>
</gene>
<keyword evidence="1" id="KW-1133">Transmembrane helix</keyword>
<feature type="transmembrane region" description="Helical" evidence="1">
    <location>
        <begin position="6"/>
        <end position="27"/>
    </location>
</feature>
<proteinExistence type="predicted"/>
<keyword evidence="1" id="KW-0472">Membrane</keyword>
<sequence>MNLLKAFLVAFGMILGMISAIYIGSAIDTYLEKEYSSYSIVYWAEFKQLVNTNAYEIVFINPKVIRIGSFTPHFIAQVNSNGEDIELQLRKAGWILNDDVYKKSVNNTIYILKVTQKTGSLEFEMFADSDITE</sequence>
<dbReference type="STRING" id="1298594.GCA_001312465_01756"/>
<dbReference type="Proteomes" id="UP000237916">
    <property type="component" value="Unassembled WGS sequence"/>
</dbReference>
<comment type="caution">
    <text evidence="2">The sequence shown here is derived from an EMBL/GenBank/DDBJ whole genome shotgun (WGS) entry which is preliminary data.</text>
</comment>
<evidence type="ECO:0000313" key="2">
    <source>
        <dbReference type="EMBL" id="PQL20126.1"/>
    </source>
</evidence>
<keyword evidence="3" id="KW-1185">Reference proteome</keyword>
<name>A0A2S7ZA05_9FIRM</name>
<protein>
    <submittedName>
        <fullName evidence="2">Uncharacterized protein</fullName>
    </submittedName>
</protein>
<dbReference type="AlphaFoldDB" id="A0A2S7ZA05"/>
<dbReference type="OrthoDB" id="9885226at2"/>
<organism evidence="2 3">
    <name type="scientific">Veillonella denticariosi JCM 15641</name>
    <dbReference type="NCBI Taxonomy" id="1298594"/>
    <lineage>
        <taxon>Bacteria</taxon>
        <taxon>Bacillati</taxon>
        <taxon>Bacillota</taxon>
        <taxon>Negativicutes</taxon>
        <taxon>Veillonellales</taxon>
        <taxon>Veillonellaceae</taxon>
        <taxon>Veillonella</taxon>
    </lineage>
</organism>